<reference evidence="1 2" key="1">
    <citation type="submission" date="2024-04" db="EMBL/GenBank/DDBJ databases">
        <authorList>
            <person name="Fracassetti M."/>
        </authorList>
    </citation>
    <scope>NUCLEOTIDE SEQUENCE [LARGE SCALE GENOMIC DNA]</scope>
</reference>
<accession>A0AAV2GRF9</accession>
<evidence type="ECO:0000313" key="1">
    <source>
        <dbReference type="EMBL" id="CAL1413358.1"/>
    </source>
</evidence>
<dbReference type="EMBL" id="OZ034822">
    <property type="protein sequence ID" value="CAL1413358.1"/>
    <property type="molecule type" value="Genomic_DNA"/>
</dbReference>
<gene>
    <name evidence="1" type="ORF">LTRI10_LOCUS52597</name>
</gene>
<protein>
    <recommendedName>
        <fullName evidence="3">Ubiquitin-like domain-containing protein</fullName>
    </recommendedName>
</protein>
<name>A0AAV2GRF9_9ROSI</name>
<evidence type="ECO:0000313" key="2">
    <source>
        <dbReference type="Proteomes" id="UP001497516"/>
    </source>
</evidence>
<dbReference type="InterPro" id="IPR029071">
    <property type="entry name" value="Ubiquitin-like_domsf"/>
</dbReference>
<dbReference type="Proteomes" id="UP001497516">
    <property type="component" value="Chromosome 9"/>
</dbReference>
<keyword evidence="2" id="KW-1185">Reference proteome</keyword>
<proteinExistence type="predicted"/>
<sequence length="195" mass="21569">MAAPPGRIAVAAELQVKLVGGHFAPCFLLPATATILDVKLLFHNTYGISLSRLSVSLLTRPGVGLTDDSVLLHLIVHAGNNLRFASPHTHIVFHLAVAPRAGPIAVTVTQSEELPPPHMAGYFRRMRPAEIQCPSESITCWELMQLVGRAWGLHTHEFRLYYAGMELTPYLMLDRYYITHNSVIEAQVSQIYMTG</sequence>
<organism evidence="1 2">
    <name type="scientific">Linum trigynum</name>
    <dbReference type="NCBI Taxonomy" id="586398"/>
    <lineage>
        <taxon>Eukaryota</taxon>
        <taxon>Viridiplantae</taxon>
        <taxon>Streptophyta</taxon>
        <taxon>Embryophyta</taxon>
        <taxon>Tracheophyta</taxon>
        <taxon>Spermatophyta</taxon>
        <taxon>Magnoliopsida</taxon>
        <taxon>eudicotyledons</taxon>
        <taxon>Gunneridae</taxon>
        <taxon>Pentapetalae</taxon>
        <taxon>rosids</taxon>
        <taxon>fabids</taxon>
        <taxon>Malpighiales</taxon>
        <taxon>Linaceae</taxon>
        <taxon>Linum</taxon>
    </lineage>
</organism>
<dbReference type="SUPFAM" id="SSF54236">
    <property type="entry name" value="Ubiquitin-like"/>
    <property type="match status" value="1"/>
</dbReference>
<dbReference type="AlphaFoldDB" id="A0AAV2GRF9"/>
<dbReference type="CDD" id="cd17039">
    <property type="entry name" value="Ubl_ubiquitin_like"/>
    <property type="match status" value="1"/>
</dbReference>
<evidence type="ECO:0008006" key="3">
    <source>
        <dbReference type="Google" id="ProtNLM"/>
    </source>
</evidence>